<dbReference type="InterPro" id="IPR043129">
    <property type="entry name" value="ATPase_NBD"/>
</dbReference>
<sequence length="352" mass="38717">MSKLFYEDKPIIGLDISTTGVKIMSVDPKKWLVHGYGSIDLEPLKVKQAMEDANSTYLTDNIKSLLKEKVIGDIISKRVAIAIPTARSYSRTFTLPIATEKALQDAVILEADQYIPIPSGNLYIDYQIIERTKQFIIVLMSAVPKVIIDNILTSVTSAGLEPVLIEPSICSVGRVLTATERGDLPTIIVDIGPATTDIAILDRGTIRVTGGLAIGGNTFTLDIAKKLNVELENAHQLKVLNGLSAGPRQQKLTSALEPSLERILAEVKKVMRYYNERISQTHKLEQLLVVGSGSNLPGIGEYFTNALVMPARVASPWQKLDFEKLQEPPKQFRPRYITVAGLASIQPGEIWK</sequence>
<dbReference type="EMBL" id="SCKX01000001">
    <property type="protein sequence ID" value="RWZ78264.1"/>
    <property type="molecule type" value="Genomic_DNA"/>
</dbReference>
<evidence type="ECO:0000313" key="1">
    <source>
        <dbReference type="EMBL" id="RWZ78264.1"/>
    </source>
</evidence>
<dbReference type="AlphaFoldDB" id="A0A4Q0AGR0"/>
<comment type="caution">
    <text evidence="1">The sequence shown here is derived from an EMBL/GenBank/DDBJ whole genome shotgun (WGS) entry which is preliminary data.</text>
</comment>
<keyword evidence="2" id="KW-1185">Reference proteome</keyword>
<reference evidence="1" key="1">
    <citation type="submission" date="2019-01" db="EMBL/GenBank/DDBJ databases">
        <title>Genomic signatures and co-occurrence patterns of the ultra-small Saccharimodia (Patescibacteria phylum) suggest a symbiotic lifestyle.</title>
        <authorList>
            <person name="Lemos L."/>
            <person name="Medeiros J."/>
            <person name="Andreote F."/>
            <person name="Fernandes G."/>
            <person name="Varani A."/>
            <person name="Oliveira G."/>
            <person name="Pylro V."/>
        </authorList>
    </citation>
    <scope>NUCLEOTIDE SEQUENCE [LARGE SCALE GENOMIC DNA]</scope>
    <source>
        <strain evidence="1">AMD02</strain>
    </source>
</reference>
<dbReference type="PANTHER" id="PTHR32432:SF3">
    <property type="entry name" value="ETHANOLAMINE UTILIZATION PROTEIN EUTJ"/>
    <property type="match status" value="1"/>
</dbReference>
<dbReference type="Proteomes" id="UP000289257">
    <property type="component" value="Unassembled WGS sequence"/>
</dbReference>
<dbReference type="Gene3D" id="3.30.420.40">
    <property type="match status" value="2"/>
</dbReference>
<dbReference type="PANTHER" id="PTHR32432">
    <property type="entry name" value="CELL DIVISION PROTEIN FTSA-RELATED"/>
    <property type="match status" value="1"/>
</dbReference>
<name>A0A4Q0AGR0_9BACT</name>
<dbReference type="CDD" id="cd24049">
    <property type="entry name" value="ASKHA_NBD_PilM"/>
    <property type="match status" value="1"/>
</dbReference>
<organism evidence="1 2">
    <name type="scientific">Candidatus Microsaccharimonas sossegonensis</name>
    <dbReference type="NCBI Taxonomy" id="2506948"/>
    <lineage>
        <taxon>Bacteria</taxon>
        <taxon>Candidatus Saccharimonadota</taxon>
        <taxon>Candidatus Saccharimonadia</taxon>
        <taxon>Candidatus Saccharimonadales</taxon>
        <taxon>Candidatus Saccharimonadaceae</taxon>
        <taxon>Candidatus Microsaccharimonas</taxon>
    </lineage>
</organism>
<evidence type="ECO:0000313" key="2">
    <source>
        <dbReference type="Proteomes" id="UP000289257"/>
    </source>
</evidence>
<gene>
    <name evidence="1" type="ORF">EOT05_00665</name>
</gene>
<dbReference type="Gene3D" id="3.30.1490.300">
    <property type="match status" value="1"/>
</dbReference>
<accession>A0A4Q0AGR0</accession>
<dbReference type="InterPro" id="IPR050696">
    <property type="entry name" value="FtsA/MreB"/>
</dbReference>
<proteinExistence type="predicted"/>
<protein>
    <submittedName>
        <fullName evidence="1">Pilus assembly protein PilM</fullName>
    </submittedName>
</protein>
<dbReference type="SUPFAM" id="SSF53067">
    <property type="entry name" value="Actin-like ATPase domain"/>
    <property type="match status" value="2"/>
</dbReference>
<dbReference type="Pfam" id="PF11104">
    <property type="entry name" value="PilM_2"/>
    <property type="match status" value="1"/>
</dbReference>
<dbReference type="InterPro" id="IPR005883">
    <property type="entry name" value="PilM"/>
</dbReference>